<evidence type="ECO:0000313" key="2">
    <source>
        <dbReference type="EMBL" id="MFC3212682.1"/>
    </source>
</evidence>
<feature type="transmembrane region" description="Helical" evidence="1">
    <location>
        <begin position="7"/>
        <end position="28"/>
    </location>
</feature>
<proteinExistence type="predicted"/>
<keyword evidence="1" id="KW-0812">Transmembrane</keyword>
<reference evidence="3" key="1">
    <citation type="journal article" date="2019" name="Int. J. Syst. Evol. Microbiol.">
        <title>The Global Catalogue of Microorganisms (GCM) 10K type strain sequencing project: providing services to taxonomists for standard genome sequencing and annotation.</title>
        <authorList>
            <consortium name="The Broad Institute Genomics Platform"/>
            <consortium name="The Broad Institute Genome Sequencing Center for Infectious Disease"/>
            <person name="Wu L."/>
            <person name="Ma J."/>
        </authorList>
    </citation>
    <scope>NUCLEOTIDE SEQUENCE [LARGE SCALE GENOMIC DNA]</scope>
    <source>
        <strain evidence="3">CCM 320</strain>
    </source>
</reference>
<dbReference type="RefSeq" id="WP_117314295.1">
    <property type="nucleotide sequence ID" value="NZ_JBHRUJ010000026.1"/>
</dbReference>
<keyword evidence="1" id="KW-1133">Transmembrane helix</keyword>
<name>A0ABV7KT64_PLAOK</name>
<dbReference type="Proteomes" id="UP001595625">
    <property type="component" value="Unassembled WGS sequence"/>
</dbReference>
<keyword evidence="3" id="KW-1185">Reference proteome</keyword>
<dbReference type="EMBL" id="JBHRUJ010000026">
    <property type="protein sequence ID" value="MFC3212682.1"/>
    <property type="molecule type" value="Genomic_DNA"/>
</dbReference>
<sequence>MNKRGAGVIFIVISAILICSKYIAAAIFGSNVNTWDEEMFQYMLSYIGSTLNTLSICALLIGIAYICWAEYEGIKSKKSI</sequence>
<organism evidence="2 3">
    <name type="scientific">Planomicrobium okeanokoites</name>
    <name type="common">Planococcus okeanokoites</name>
    <name type="synonym">Flavobacterium okeanokoites</name>
    <dbReference type="NCBI Taxonomy" id="244"/>
    <lineage>
        <taxon>Bacteria</taxon>
        <taxon>Bacillati</taxon>
        <taxon>Bacillota</taxon>
        <taxon>Bacilli</taxon>
        <taxon>Bacillales</taxon>
        <taxon>Caryophanaceae</taxon>
        <taxon>Planomicrobium</taxon>
    </lineage>
</organism>
<keyword evidence="1" id="KW-0472">Membrane</keyword>
<accession>A0ABV7KT64</accession>
<evidence type="ECO:0000256" key="1">
    <source>
        <dbReference type="SAM" id="Phobius"/>
    </source>
</evidence>
<comment type="caution">
    <text evidence="2">The sequence shown here is derived from an EMBL/GenBank/DDBJ whole genome shotgun (WGS) entry which is preliminary data.</text>
</comment>
<protein>
    <submittedName>
        <fullName evidence="2">Uncharacterized protein</fullName>
    </submittedName>
</protein>
<gene>
    <name evidence="2" type="ORF">ACFOEJ_16530</name>
</gene>
<evidence type="ECO:0000313" key="3">
    <source>
        <dbReference type="Proteomes" id="UP001595625"/>
    </source>
</evidence>
<feature type="transmembrane region" description="Helical" evidence="1">
    <location>
        <begin position="40"/>
        <end position="68"/>
    </location>
</feature>